<reference evidence="2" key="2">
    <citation type="submission" date="2018-03" db="EMBL/GenBank/DDBJ databases">
        <title>The Triticum urartu genome reveals the dynamic nature of wheat genome evolution.</title>
        <authorList>
            <person name="Ling H."/>
            <person name="Ma B."/>
            <person name="Shi X."/>
            <person name="Liu H."/>
            <person name="Dong L."/>
            <person name="Sun H."/>
            <person name="Cao Y."/>
            <person name="Gao Q."/>
            <person name="Zheng S."/>
            <person name="Li Y."/>
            <person name="Yu Y."/>
            <person name="Du H."/>
            <person name="Qi M."/>
            <person name="Li Y."/>
            <person name="Yu H."/>
            <person name="Cui Y."/>
            <person name="Wang N."/>
            <person name="Chen C."/>
            <person name="Wu H."/>
            <person name="Zhao Y."/>
            <person name="Zhang J."/>
            <person name="Li Y."/>
            <person name="Zhou W."/>
            <person name="Zhang B."/>
            <person name="Hu W."/>
            <person name="Eijk M."/>
            <person name="Tang J."/>
            <person name="Witsenboer H."/>
            <person name="Zhao S."/>
            <person name="Li Z."/>
            <person name="Zhang A."/>
            <person name="Wang D."/>
            <person name="Liang C."/>
        </authorList>
    </citation>
    <scope>NUCLEOTIDE SEQUENCE [LARGE SCALE GENOMIC DNA]</scope>
    <source>
        <strain evidence="2">cv. G1812</strain>
    </source>
</reference>
<evidence type="ECO:0000259" key="1">
    <source>
        <dbReference type="Pfam" id="PF13966"/>
    </source>
</evidence>
<proteinExistence type="predicted"/>
<organism evidence="2 3">
    <name type="scientific">Triticum urartu</name>
    <name type="common">Red wild einkorn</name>
    <name type="synonym">Crithodium urartu</name>
    <dbReference type="NCBI Taxonomy" id="4572"/>
    <lineage>
        <taxon>Eukaryota</taxon>
        <taxon>Viridiplantae</taxon>
        <taxon>Streptophyta</taxon>
        <taxon>Embryophyta</taxon>
        <taxon>Tracheophyta</taxon>
        <taxon>Spermatophyta</taxon>
        <taxon>Magnoliopsida</taxon>
        <taxon>Liliopsida</taxon>
        <taxon>Poales</taxon>
        <taxon>Poaceae</taxon>
        <taxon>BOP clade</taxon>
        <taxon>Pooideae</taxon>
        <taxon>Triticodae</taxon>
        <taxon>Triticeae</taxon>
        <taxon>Triticinae</taxon>
        <taxon>Triticum</taxon>
    </lineage>
</organism>
<dbReference type="InterPro" id="IPR026960">
    <property type="entry name" value="RVT-Znf"/>
</dbReference>
<accession>A0A8R7UQF7</accession>
<evidence type="ECO:0000313" key="2">
    <source>
        <dbReference type="EnsemblPlants" id="TuG1812G0600001753.01.T01"/>
    </source>
</evidence>
<keyword evidence="3" id="KW-1185">Reference proteome</keyword>
<protein>
    <recommendedName>
        <fullName evidence="1">Reverse transcriptase zinc-binding domain-containing protein</fullName>
    </recommendedName>
</protein>
<reference evidence="3" key="1">
    <citation type="journal article" date="2013" name="Nature">
        <title>Draft genome of the wheat A-genome progenitor Triticum urartu.</title>
        <authorList>
            <person name="Ling H.Q."/>
            <person name="Zhao S."/>
            <person name="Liu D."/>
            <person name="Wang J."/>
            <person name="Sun H."/>
            <person name="Zhang C."/>
            <person name="Fan H."/>
            <person name="Li D."/>
            <person name="Dong L."/>
            <person name="Tao Y."/>
            <person name="Gao C."/>
            <person name="Wu H."/>
            <person name="Li Y."/>
            <person name="Cui Y."/>
            <person name="Guo X."/>
            <person name="Zheng S."/>
            <person name="Wang B."/>
            <person name="Yu K."/>
            <person name="Liang Q."/>
            <person name="Yang W."/>
            <person name="Lou X."/>
            <person name="Chen J."/>
            <person name="Feng M."/>
            <person name="Jian J."/>
            <person name="Zhang X."/>
            <person name="Luo G."/>
            <person name="Jiang Y."/>
            <person name="Liu J."/>
            <person name="Wang Z."/>
            <person name="Sha Y."/>
            <person name="Zhang B."/>
            <person name="Wu H."/>
            <person name="Tang D."/>
            <person name="Shen Q."/>
            <person name="Xue P."/>
            <person name="Zou S."/>
            <person name="Wang X."/>
            <person name="Liu X."/>
            <person name="Wang F."/>
            <person name="Yang Y."/>
            <person name="An X."/>
            <person name="Dong Z."/>
            <person name="Zhang K."/>
            <person name="Zhang X."/>
            <person name="Luo M.C."/>
            <person name="Dvorak J."/>
            <person name="Tong Y."/>
            <person name="Wang J."/>
            <person name="Yang H."/>
            <person name="Li Z."/>
            <person name="Wang D."/>
            <person name="Zhang A."/>
            <person name="Wang J."/>
        </authorList>
    </citation>
    <scope>NUCLEOTIDE SEQUENCE</scope>
    <source>
        <strain evidence="3">cv. G1812</strain>
    </source>
</reference>
<name>A0A8R7UQF7_TRIUA</name>
<reference evidence="2" key="3">
    <citation type="submission" date="2022-06" db="UniProtKB">
        <authorList>
            <consortium name="EnsemblPlants"/>
        </authorList>
    </citation>
    <scope>IDENTIFICATION</scope>
</reference>
<dbReference type="EnsemblPlants" id="TuG1812G0600001753.01.T01">
    <property type="protein sequence ID" value="TuG1812G0600001753.01.T01"/>
    <property type="gene ID" value="TuG1812G0600001753.01"/>
</dbReference>
<dbReference type="Pfam" id="PF13966">
    <property type="entry name" value="zf-RVT"/>
    <property type="match status" value="1"/>
</dbReference>
<feature type="domain" description="Reverse transcriptase zinc-binding" evidence="1">
    <location>
        <begin position="26"/>
        <end position="108"/>
    </location>
</feature>
<dbReference type="Proteomes" id="UP000015106">
    <property type="component" value="Chromosome 6"/>
</dbReference>
<evidence type="ECO:0000313" key="3">
    <source>
        <dbReference type="Proteomes" id="UP000015106"/>
    </source>
</evidence>
<sequence length="115" mass="13527">MRKYINSIQLGVGDQVYWGLNGNGRFSTKSMYKWLENPLSGCHYRWIWKAKIPLKIKIFLWQLSQDAVLTRQVMKERRWPGDPKCSFCDNTESSRHLFFTCPVAKVVWHCVGMAL</sequence>
<dbReference type="AlphaFoldDB" id="A0A8R7UQF7"/>
<dbReference type="Gramene" id="TuG1812G0600001753.01.T01">
    <property type="protein sequence ID" value="TuG1812G0600001753.01.T01"/>
    <property type="gene ID" value="TuG1812G0600001753.01"/>
</dbReference>